<name>A0A6A4H8V7_9AGAR</name>
<dbReference type="GO" id="GO:0005524">
    <property type="term" value="F:ATP binding"/>
    <property type="evidence" value="ECO:0007669"/>
    <property type="project" value="InterPro"/>
</dbReference>
<dbReference type="Pfam" id="PF07714">
    <property type="entry name" value="PK_Tyr_Ser-Thr"/>
    <property type="match status" value="1"/>
</dbReference>
<dbReference type="InterPro" id="IPR001245">
    <property type="entry name" value="Ser-Thr/Tyr_kinase_cat_dom"/>
</dbReference>
<evidence type="ECO:0000259" key="1">
    <source>
        <dbReference type="PROSITE" id="PS50011"/>
    </source>
</evidence>
<keyword evidence="2" id="KW-0808">Transferase</keyword>
<reference evidence="2" key="1">
    <citation type="journal article" date="2019" name="Environ. Microbiol.">
        <title>Fungal ecological strategies reflected in gene transcription - a case study of two litter decomposers.</title>
        <authorList>
            <person name="Barbi F."/>
            <person name="Kohler A."/>
            <person name="Barry K."/>
            <person name="Baskaran P."/>
            <person name="Daum C."/>
            <person name="Fauchery L."/>
            <person name="Ihrmark K."/>
            <person name="Kuo A."/>
            <person name="LaButti K."/>
            <person name="Lipzen A."/>
            <person name="Morin E."/>
            <person name="Grigoriev I.V."/>
            <person name="Henrissat B."/>
            <person name="Lindahl B."/>
            <person name="Martin F."/>
        </authorList>
    </citation>
    <scope>NUCLEOTIDE SEQUENCE</scope>
    <source>
        <strain evidence="2">JB14</strain>
    </source>
</reference>
<accession>A0A6A4H8V7</accession>
<dbReference type="AlphaFoldDB" id="A0A6A4H8V7"/>
<dbReference type="InterPro" id="IPR008266">
    <property type="entry name" value="Tyr_kinase_AS"/>
</dbReference>
<dbReference type="SUPFAM" id="SSF48403">
    <property type="entry name" value="Ankyrin repeat"/>
    <property type="match status" value="1"/>
</dbReference>
<keyword evidence="2" id="KW-0418">Kinase</keyword>
<proteinExistence type="predicted"/>
<dbReference type="InterPro" id="IPR051681">
    <property type="entry name" value="Ser/Thr_Kinases-Pseudokinases"/>
</dbReference>
<organism evidence="2 3">
    <name type="scientific">Gymnopus androsaceus JB14</name>
    <dbReference type="NCBI Taxonomy" id="1447944"/>
    <lineage>
        <taxon>Eukaryota</taxon>
        <taxon>Fungi</taxon>
        <taxon>Dikarya</taxon>
        <taxon>Basidiomycota</taxon>
        <taxon>Agaricomycotina</taxon>
        <taxon>Agaricomycetes</taxon>
        <taxon>Agaricomycetidae</taxon>
        <taxon>Agaricales</taxon>
        <taxon>Marasmiineae</taxon>
        <taxon>Omphalotaceae</taxon>
        <taxon>Gymnopus</taxon>
    </lineage>
</organism>
<dbReference type="OrthoDB" id="4062651at2759"/>
<sequence>MGLTMKGAHLHPELKNLYDKCQKRASMALAQPTDSELESTLKAIIRSSRGGCIIVDAIDECKERLPAIDWLAGLSTNLWVVITSQYPPEGRASGMGNLITLDNSCKGTIQDMDIHLDEIMGRDTLGPGVKDQMKAQLIDRSQGRFLWLDCQTRLLSQCATLRAVNHELQRLPKDLEETYTRDLLRVKGSEHEENVHNLLLWLTYAYEPLNLKQVADILTVDLVEQRVHRNNQIDQQFNLIRLVFNLVTIDKNLTVHLAHRTVKEFLINSSNLTHTLHLLSINEELGHDTIAQTCLIYLLYLKERGINHSVLDISSMESYTIKYWSKHAKFIEELGVETPLQNLTKIVIEEGSPHLLNWLQIYEGYVSWQPLYYAAHNGLVRTVEFLINKQDSSYDYDVALQAAARNNHMKIFRMLSALGSTQSPQQSSESHGSADAAAYPPLDTDITVKEFQHALLDYEHFKEQQSQGHTLSQEEPLQWLNSDTTSRIMDHLQLKLDSFKDTLDPSEQTFHRRYLSLLRYLSRKFQILPKSLEIKDIRQEGRFPVNGGGFADVYQGRTINQKLVCLKVLKIVMEPNEQLRNKIQKRFCHEALVWRQLKHPNILPLLGVNIELFSPSFVLISPWMNNQNITEFLSKPEHANHNIISVLCEIMSGLCYLHSREPPIVHGDIRGGNILVNDELKCCLADFGLSVVAAESEAWTISSSTANGIRGAVRWLAPEYLDPEESVQSQTSRDVYAFGCTIVEIISQKIPFHDSRNDYAIMNRVIMGRRPDRPESIWCTDRLWSLTGKCWAHNPDDRPSVDEIHAKLTHESEV</sequence>
<dbReference type="GO" id="GO:0004674">
    <property type="term" value="F:protein serine/threonine kinase activity"/>
    <property type="evidence" value="ECO:0007669"/>
    <property type="project" value="TreeGrafter"/>
</dbReference>
<protein>
    <submittedName>
        <fullName evidence="2">Kinase-like protein</fullName>
    </submittedName>
</protein>
<dbReference type="PROSITE" id="PS50011">
    <property type="entry name" value="PROTEIN_KINASE_DOM"/>
    <property type="match status" value="1"/>
</dbReference>
<dbReference type="Gene3D" id="1.10.510.10">
    <property type="entry name" value="Transferase(Phosphotransferase) domain 1"/>
    <property type="match status" value="1"/>
</dbReference>
<dbReference type="InterPro" id="IPR036770">
    <property type="entry name" value="Ankyrin_rpt-contain_sf"/>
</dbReference>
<dbReference type="PANTHER" id="PTHR44329">
    <property type="entry name" value="SERINE/THREONINE-PROTEIN KINASE TNNI3K-RELATED"/>
    <property type="match status" value="1"/>
</dbReference>
<evidence type="ECO:0000313" key="2">
    <source>
        <dbReference type="EMBL" id="KAE9393764.1"/>
    </source>
</evidence>
<dbReference type="SUPFAM" id="SSF56112">
    <property type="entry name" value="Protein kinase-like (PK-like)"/>
    <property type="match status" value="1"/>
</dbReference>
<dbReference type="InterPro" id="IPR054471">
    <property type="entry name" value="GPIID_WHD"/>
</dbReference>
<dbReference type="Proteomes" id="UP000799118">
    <property type="component" value="Unassembled WGS sequence"/>
</dbReference>
<dbReference type="Pfam" id="PF22939">
    <property type="entry name" value="WHD_GPIID"/>
    <property type="match status" value="1"/>
</dbReference>
<feature type="domain" description="Protein kinase" evidence="1">
    <location>
        <begin position="539"/>
        <end position="808"/>
    </location>
</feature>
<dbReference type="Gene3D" id="1.25.40.20">
    <property type="entry name" value="Ankyrin repeat-containing domain"/>
    <property type="match status" value="1"/>
</dbReference>
<dbReference type="EMBL" id="ML769564">
    <property type="protein sequence ID" value="KAE9393764.1"/>
    <property type="molecule type" value="Genomic_DNA"/>
</dbReference>
<evidence type="ECO:0000313" key="3">
    <source>
        <dbReference type="Proteomes" id="UP000799118"/>
    </source>
</evidence>
<dbReference type="InterPro" id="IPR011009">
    <property type="entry name" value="Kinase-like_dom_sf"/>
</dbReference>
<dbReference type="InterPro" id="IPR000719">
    <property type="entry name" value="Prot_kinase_dom"/>
</dbReference>
<gene>
    <name evidence="2" type="ORF">BT96DRAFT_211263</name>
</gene>
<keyword evidence="3" id="KW-1185">Reference proteome</keyword>
<dbReference type="PROSITE" id="PS00109">
    <property type="entry name" value="PROTEIN_KINASE_TYR"/>
    <property type="match status" value="1"/>
</dbReference>